<reference evidence="1" key="1">
    <citation type="submission" date="2017-02" db="EMBL/GenBank/DDBJ databases">
        <title>Delving into the versatile metabolic prowess of the omnipresent phylum Bacteroidetes.</title>
        <authorList>
            <person name="Nobu M.K."/>
            <person name="Mei R."/>
            <person name="Narihiro T."/>
            <person name="Kuroda K."/>
            <person name="Liu W.-T."/>
        </authorList>
    </citation>
    <scope>NUCLEOTIDE SEQUENCE</scope>
    <source>
        <strain evidence="1">ADurb.Bin160</strain>
    </source>
</reference>
<dbReference type="AlphaFoldDB" id="A0A1V5ZK71"/>
<organism evidence="1">
    <name type="scientific">candidate division CPR1 bacterium ADurb.Bin160</name>
    <dbReference type="NCBI Taxonomy" id="1852826"/>
    <lineage>
        <taxon>Bacteria</taxon>
        <taxon>candidate division CPR1</taxon>
    </lineage>
</organism>
<comment type="caution">
    <text evidence="1">The sequence shown here is derived from an EMBL/GenBank/DDBJ whole genome shotgun (WGS) entry which is preliminary data.</text>
</comment>
<dbReference type="EMBL" id="MWDB01000039">
    <property type="protein sequence ID" value="OQB40589.1"/>
    <property type="molecule type" value="Genomic_DNA"/>
</dbReference>
<gene>
    <name evidence="1" type="ORF">BWY04_01294</name>
</gene>
<accession>A0A1V5ZK71</accession>
<dbReference type="Proteomes" id="UP000485621">
    <property type="component" value="Unassembled WGS sequence"/>
</dbReference>
<name>A0A1V5ZK71_9BACT</name>
<proteinExistence type="predicted"/>
<protein>
    <submittedName>
        <fullName evidence="1">Uncharacterized protein</fullName>
    </submittedName>
</protein>
<evidence type="ECO:0000313" key="1">
    <source>
        <dbReference type="EMBL" id="OQB40589.1"/>
    </source>
</evidence>
<sequence length="154" mass="17810">MSSPGIDRWIAKAPESWAKLAKKSSKKQTFEQFKIKFFEGAEKENKSYLKNYLTDDQLEHIYTQGHGGEKIEHPLPTPVVPPKRKIIVQRKGKTYSKTVSPRWGISSKFVLKLAAKSKIKSKEYYKYLDILIAQGRTRQAAVKKIQRTRKELSK</sequence>